<dbReference type="AlphaFoldDB" id="A0A085Z4P6"/>
<name>A0A085Z4P6_9FLAO</name>
<gene>
    <name evidence="1" type="ORF">IX39_01690</name>
</gene>
<sequence>MYIFWTNRAKSDLEILEDFLIENWGFDVLEDFYEILERKISLLENGNLIHQKYEDTEFHKLLVTKHNSIIYEISGNQINLLNMINNFRNPDSNYNLITEK</sequence>
<evidence type="ECO:0008006" key="3">
    <source>
        <dbReference type="Google" id="ProtNLM"/>
    </source>
</evidence>
<reference evidence="1 2" key="1">
    <citation type="submission" date="2014-07" db="EMBL/GenBank/DDBJ databases">
        <title>Genome of Chryseobacterium formosense LMG 24722.</title>
        <authorList>
            <person name="Pipes S.E."/>
            <person name="Stropko S.J."/>
            <person name="Newman J.D."/>
        </authorList>
    </citation>
    <scope>NUCLEOTIDE SEQUENCE [LARGE SCALE GENOMIC DNA]</scope>
    <source>
        <strain evidence="1 2">LMG 24722</strain>
    </source>
</reference>
<organism evidence="1 2">
    <name type="scientific">Chryseobacterium formosense</name>
    <dbReference type="NCBI Taxonomy" id="236814"/>
    <lineage>
        <taxon>Bacteria</taxon>
        <taxon>Pseudomonadati</taxon>
        <taxon>Bacteroidota</taxon>
        <taxon>Flavobacteriia</taxon>
        <taxon>Flavobacteriales</taxon>
        <taxon>Weeksellaceae</taxon>
        <taxon>Chryseobacterium group</taxon>
        <taxon>Chryseobacterium</taxon>
    </lineage>
</organism>
<accession>A0A085Z4P6</accession>
<evidence type="ECO:0000313" key="2">
    <source>
        <dbReference type="Proteomes" id="UP000028713"/>
    </source>
</evidence>
<proteinExistence type="predicted"/>
<dbReference type="RefSeq" id="WP_034672884.1">
    <property type="nucleotide sequence ID" value="NZ_FPAP01000002.1"/>
</dbReference>
<evidence type="ECO:0000313" key="1">
    <source>
        <dbReference type="EMBL" id="KFE99409.1"/>
    </source>
</evidence>
<dbReference type="InterPro" id="IPR035093">
    <property type="entry name" value="RelE/ParE_toxin_dom_sf"/>
</dbReference>
<dbReference type="OrthoDB" id="1098070at2"/>
<dbReference type="eggNOG" id="ENOG502ZZTG">
    <property type="taxonomic scope" value="Bacteria"/>
</dbReference>
<dbReference type="STRING" id="236814.IX39_01690"/>
<protein>
    <recommendedName>
        <fullName evidence="3">Plasmid stabilization protein</fullName>
    </recommendedName>
</protein>
<dbReference type="Gene3D" id="3.30.2310.20">
    <property type="entry name" value="RelE-like"/>
    <property type="match status" value="1"/>
</dbReference>
<keyword evidence="2" id="KW-1185">Reference proteome</keyword>
<dbReference type="Proteomes" id="UP000028713">
    <property type="component" value="Unassembled WGS sequence"/>
</dbReference>
<dbReference type="EMBL" id="JPRP01000001">
    <property type="protein sequence ID" value="KFE99409.1"/>
    <property type="molecule type" value="Genomic_DNA"/>
</dbReference>
<comment type="caution">
    <text evidence="1">The sequence shown here is derived from an EMBL/GenBank/DDBJ whole genome shotgun (WGS) entry which is preliminary data.</text>
</comment>